<evidence type="ECO:0000313" key="4">
    <source>
        <dbReference type="Proteomes" id="UP000007089"/>
    </source>
</evidence>
<evidence type="ECO:0000256" key="2">
    <source>
        <dbReference type="SAM" id="SignalP"/>
    </source>
</evidence>
<accession>B8J5A4</accession>
<evidence type="ECO:0000313" key="3">
    <source>
        <dbReference type="EMBL" id="ACL66766.1"/>
    </source>
</evidence>
<protein>
    <submittedName>
        <fullName evidence="3">Uncharacterized protein</fullName>
    </submittedName>
</protein>
<keyword evidence="2" id="KW-0732">Signal</keyword>
<sequence length="283" mass="32512">MRSLLMALSLILCPVMARAQVGVSVGVNIGFSMPVFPELVVVPGHPVYYAPRAPANYFYYDGLYWVYQGDRWYLSSWYDGPWQMVDPDSVPLYLLRVPVRYYRQPPVYFRAWAQDAPPRWGERWGRGWEQHRRGWDRWDRRSAPPPAPLPVYQREYSGDRYPRALEQQHAVRSERFQYQPREVVTRQHYQQRASPRPVSVQPAPAREPPPSRPAPQVQPGQQRQHPQGAPQEQGREMPPARDRGRASQAVPQKSGQQDEGRKDGGPPGKGQKDNAGGHGQGER</sequence>
<feature type="signal peptide" evidence="2">
    <location>
        <begin position="1"/>
        <end position="19"/>
    </location>
</feature>
<keyword evidence="4" id="KW-1185">Reference proteome</keyword>
<dbReference type="AlphaFoldDB" id="B8J5A4"/>
<feature type="region of interest" description="Disordered" evidence="1">
    <location>
        <begin position="173"/>
        <end position="283"/>
    </location>
</feature>
<dbReference type="HOGENOM" id="CLU_072297_1_0_7"/>
<dbReference type="EMBL" id="CP001359">
    <property type="protein sequence ID" value="ACL66766.1"/>
    <property type="molecule type" value="Genomic_DNA"/>
</dbReference>
<gene>
    <name evidence="3" type="ordered locus">A2cp1_3436</name>
</gene>
<name>B8J5A4_ANAD2</name>
<feature type="compositionally biased region" description="Low complexity" evidence="1">
    <location>
        <begin position="214"/>
        <end position="232"/>
    </location>
</feature>
<dbReference type="KEGG" id="acp:A2cp1_3436"/>
<organism evidence="3 4">
    <name type="scientific">Anaeromyxobacter dehalogenans (strain ATCC BAA-258 / DSM 21875 / 2CP-1)</name>
    <dbReference type="NCBI Taxonomy" id="455488"/>
    <lineage>
        <taxon>Bacteria</taxon>
        <taxon>Pseudomonadati</taxon>
        <taxon>Myxococcota</taxon>
        <taxon>Myxococcia</taxon>
        <taxon>Myxococcales</taxon>
        <taxon>Cystobacterineae</taxon>
        <taxon>Anaeromyxobacteraceae</taxon>
        <taxon>Anaeromyxobacter</taxon>
    </lineage>
</organism>
<dbReference type="Proteomes" id="UP000007089">
    <property type="component" value="Chromosome"/>
</dbReference>
<reference evidence="3" key="1">
    <citation type="submission" date="2009-01" db="EMBL/GenBank/DDBJ databases">
        <title>Complete sequence of Anaeromyxobacter dehalogenans 2CP-1.</title>
        <authorList>
            <consortium name="US DOE Joint Genome Institute"/>
            <person name="Lucas S."/>
            <person name="Copeland A."/>
            <person name="Lapidus A."/>
            <person name="Glavina del Rio T."/>
            <person name="Dalin E."/>
            <person name="Tice H."/>
            <person name="Bruce D."/>
            <person name="Goodwin L."/>
            <person name="Pitluck S."/>
            <person name="Saunders E."/>
            <person name="Brettin T."/>
            <person name="Detter J.C."/>
            <person name="Han C."/>
            <person name="Larimer F."/>
            <person name="Land M."/>
            <person name="Hauser L."/>
            <person name="Kyrpides N."/>
            <person name="Ovchinnikova G."/>
            <person name="Beliaev A.S."/>
            <person name="Richardson P."/>
        </authorList>
    </citation>
    <scope>NUCLEOTIDE SEQUENCE</scope>
    <source>
        <strain evidence="3">2CP-1</strain>
    </source>
</reference>
<dbReference type="RefSeq" id="WP_015934573.1">
    <property type="nucleotide sequence ID" value="NC_011891.1"/>
</dbReference>
<feature type="compositionally biased region" description="Basic and acidic residues" evidence="1">
    <location>
        <begin position="233"/>
        <end position="245"/>
    </location>
</feature>
<feature type="chain" id="PRO_5002872513" evidence="2">
    <location>
        <begin position="20"/>
        <end position="283"/>
    </location>
</feature>
<proteinExistence type="predicted"/>
<evidence type="ECO:0000256" key="1">
    <source>
        <dbReference type="SAM" id="MobiDB-lite"/>
    </source>
</evidence>